<gene>
    <name evidence="8" type="primary">rnp4</name>
    <name evidence="9" type="ORF">ANME2D_01852</name>
</gene>
<feature type="binding site" evidence="8">
    <location>
        <position position="65"/>
    </location>
    <ligand>
        <name>Zn(2+)</name>
        <dbReference type="ChEBI" id="CHEBI:29105"/>
    </ligand>
</feature>
<keyword evidence="10" id="KW-1185">Reference proteome</keyword>
<comment type="function">
    <text evidence="8">Part of ribonuclease P, a protein complex that generates mature tRNA molecules by cleaving their 5'-ends.</text>
</comment>
<evidence type="ECO:0000256" key="4">
    <source>
        <dbReference type="ARBA" id="ARBA00022723"/>
    </source>
</evidence>
<dbReference type="GO" id="GO:0030677">
    <property type="term" value="C:ribonuclease P complex"/>
    <property type="evidence" value="ECO:0007669"/>
    <property type="project" value="UniProtKB-UniRule"/>
</dbReference>
<dbReference type="HAMAP" id="MF_00757">
    <property type="entry name" value="RNase_P_4"/>
    <property type="match status" value="1"/>
</dbReference>
<feature type="binding site" evidence="8">
    <location>
        <position position="88"/>
    </location>
    <ligand>
        <name>Zn(2+)</name>
        <dbReference type="ChEBI" id="CHEBI:29105"/>
    </ligand>
</feature>
<comment type="catalytic activity">
    <reaction evidence="8">
        <text>Endonucleolytic cleavage of RNA, removing 5'-extranucleotides from tRNA precursor.</text>
        <dbReference type="EC" id="3.1.26.5"/>
    </reaction>
</comment>
<dbReference type="InterPro" id="IPR016432">
    <property type="entry name" value="RNP4"/>
</dbReference>
<evidence type="ECO:0000256" key="6">
    <source>
        <dbReference type="ARBA" id="ARBA00022801"/>
    </source>
</evidence>
<comment type="subcellular location">
    <subcellularLocation>
        <location evidence="8">Cytoplasm</location>
    </subcellularLocation>
</comment>
<keyword evidence="1 8" id="KW-0963">Cytoplasm</keyword>
<evidence type="ECO:0000256" key="3">
    <source>
        <dbReference type="ARBA" id="ARBA00022722"/>
    </source>
</evidence>
<dbReference type="EC" id="3.1.26.5" evidence="8"/>
<dbReference type="Pfam" id="PF04032">
    <property type="entry name" value="Rpr2"/>
    <property type="match status" value="1"/>
</dbReference>
<evidence type="ECO:0000256" key="1">
    <source>
        <dbReference type="ARBA" id="ARBA00022490"/>
    </source>
</evidence>
<dbReference type="PIRSF" id="PIRSF004878">
    <property type="entry name" value="RNase_P_4"/>
    <property type="match status" value="1"/>
</dbReference>
<accession>A0A062V364</accession>
<comment type="similarity">
    <text evidence="8">Belongs to the eukaryotic/archaeal RNase P protein component 4 family.</text>
</comment>
<dbReference type="Gene3D" id="6.20.50.20">
    <property type="match status" value="1"/>
</dbReference>
<feature type="binding site" evidence="8">
    <location>
        <position position="62"/>
    </location>
    <ligand>
        <name>Zn(2+)</name>
        <dbReference type="ChEBI" id="CHEBI:29105"/>
    </ligand>
</feature>
<proteinExistence type="inferred from homology"/>
<dbReference type="Gene3D" id="1.20.5.420">
    <property type="entry name" value="Immunoglobulin FC, subunit C"/>
    <property type="match status" value="1"/>
</dbReference>
<comment type="caution">
    <text evidence="9">The sequence shown here is derived from an EMBL/GenBank/DDBJ whole genome shotgun (WGS) entry which is preliminary data.</text>
</comment>
<keyword evidence="7 8" id="KW-0862">Zinc</keyword>
<dbReference type="GO" id="GO:0004526">
    <property type="term" value="F:ribonuclease P activity"/>
    <property type="evidence" value="ECO:0007669"/>
    <property type="project" value="UniProtKB-UniRule"/>
</dbReference>
<keyword evidence="4 8" id="KW-0479">Metal-binding</keyword>
<name>A0A062V364_9EURY</name>
<protein>
    <recommendedName>
        <fullName evidence="8">Ribonuclease P protein component 4</fullName>
        <shortName evidence="8">RNase P component 4</shortName>
        <ecNumber evidence="8">3.1.26.5</ecNumber>
    </recommendedName>
    <alternativeName>
        <fullName evidence="8">Rpp21</fullName>
    </alternativeName>
</protein>
<keyword evidence="6 8" id="KW-0378">Hydrolase</keyword>
<dbReference type="Proteomes" id="UP000027153">
    <property type="component" value="Unassembled WGS sequence"/>
</dbReference>
<dbReference type="InterPro" id="IPR007175">
    <property type="entry name" value="Rpr2/Snm1/Rpp21"/>
</dbReference>
<comment type="subunit">
    <text evidence="8">Consists of a catalytic RNA component and at least 4-5 protein subunits.</text>
</comment>
<organism evidence="9 10">
    <name type="scientific">Candidatus Methanoperedens nitratireducens</name>
    <dbReference type="NCBI Taxonomy" id="1392998"/>
    <lineage>
        <taxon>Archaea</taxon>
        <taxon>Methanobacteriati</taxon>
        <taxon>Methanobacteriota</taxon>
        <taxon>Stenosarchaea group</taxon>
        <taxon>Methanomicrobia</taxon>
        <taxon>Methanosarcinales</taxon>
        <taxon>ANME-2 cluster</taxon>
        <taxon>Candidatus Methanoperedentaceae</taxon>
        <taxon>Candidatus Methanoperedens</taxon>
    </lineage>
</organism>
<keyword evidence="3 8" id="KW-0540">Nuclease</keyword>
<dbReference type="RefSeq" id="WP_048090776.1">
    <property type="nucleotide sequence ID" value="NZ_JMIY01000004.1"/>
</dbReference>
<sequence length="99" mass="11922">MRKKQKGWAKDMAQQRIIRLFELADHEFKAHPERSNRYVQLARRIAMRYRVRIPQELKQKVCKHCHAYLVQGVTARTRLQDTHITTTCLVCGEQMRRPY</sequence>
<dbReference type="PANTHER" id="PTHR14742:SF0">
    <property type="entry name" value="RIBONUCLEASE P PROTEIN SUBUNIT P21"/>
    <property type="match status" value="1"/>
</dbReference>
<evidence type="ECO:0000256" key="7">
    <source>
        <dbReference type="ARBA" id="ARBA00022833"/>
    </source>
</evidence>
<evidence type="ECO:0000256" key="5">
    <source>
        <dbReference type="ARBA" id="ARBA00022759"/>
    </source>
</evidence>
<dbReference type="AlphaFoldDB" id="A0A062V364"/>
<feature type="binding site" evidence="8">
    <location>
        <position position="91"/>
    </location>
    <ligand>
        <name>Zn(2+)</name>
        <dbReference type="ChEBI" id="CHEBI:29105"/>
    </ligand>
</feature>
<dbReference type="PANTHER" id="PTHR14742">
    <property type="entry name" value="RIBONUCLEASE P SUBUNIT P21"/>
    <property type="match status" value="1"/>
</dbReference>
<reference evidence="9 10" key="1">
    <citation type="journal article" date="2013" name="Nature">
        <title>Anaerobic oxidation of methane coupled to nitrate reduction in a novel archaeal lineage.</title>
        <authorList>
            <person name="Haroon M.F."/>
            <person name="Hu S."/>
            <person name="Shi Y."/>
            <person name="Imelfort M."/>
            <person name="Keller J."/>
            <person name="Hugenholtz P."/>
            <person name="Yuan Z."/>
            <person name="Tyson G.W."/>
        </authorList>
    </citation>
    <scope>NUCLEOTIDE SEQUENCE [LARGE SCALE GENOMIC DNA]</scope>
    <source>
        <strain evidence="9 10">ANME-2d</strain>
    </source>
</reference>
<dbReference type="EMBL" id="JMIY01000004">
    <property type="protein sequence ID" value="KCZ71797.1"/>
    <property type="molecule type" value="Genomic_DNA"/>
</dbReference>
<dbReference type="GO" id="GO:0005737">
    <property type="term" value="C:cytoplasm"/>
    <property type="evidence" value="ECO:0007669"/>
    <property type="project" value="UniProtKB-SubCell"/>
</dbReference>
<comment type="cofactor">
    <cofactor evidence="8">
        <name>Zn(2+)</name>
        <dbReference type="ChEBI" id="CHEBI:29105"/>
    </cofactor>
    <text evidence="8">Binds 1 zinc ion per subunit.</text>
</comment>
<evidence type="ECO:0000256" key="2">
    <source>
        <dbReference type="ARBA" id="ARBA00022694"/>
    </source>
</evidence>
<dbReference type="PATRIC" id="fig|1392998.3.peg.1852"/>
<evidence type="ECO:0000313" key="9">
    <source>
        <dbReference type="EMBL" id="KCZ71797.1"/>
    </source>
</evidence>
<dbReference type="GO" id="GO:0008270">
    <property type="term" value="F:zinc ion binding"/>
    <property type="evidence" value="ECO:0007669"/>
    <property type="project" value="UniProtKB-UniRule"/>
</dbReference>
<evidence type="ECO:0000256" key="8">
    <source>
        <dbReference type="HAMAP-Rule" id="MF_00757"/>
    </source>
</evidence>
<keyword evidence="5 8" id="KW-0255">Endonuclease</keyword>
<dbReference type="GO" id="GO:0001682">
    <property type="term" value="P:tRNA 5'-leader removal"/>
    <property type="evidence" value="ECO:0007669"/>
    <property type="project" value="UniProtKB-UniRule"/>
</dbReference>
<keyword evidence="2 8" id="KW-0819">tRNA processing</keyword>
<evidence type="ECO:0000313" key="10">
    <source>
        <dbReference type="Proteomes" id="UP000027153"/>
    </source>
</evidence>